<protein>
    <submittedName>
        <fullName evidence="1">Uncharacterized protein</fullName>
    </submittedName>
</protein>
<dbReference type="EMBL" id="JACHJB010000004">
    <property type="protein sequence ID" value="MBB6351178.1"/>
    <property type="molecule type" value="Genomic_DNA"/>
</dbReference>
<dbReference type="Proteomes" id="UP000583800">
    <property type="component" value="Unassembled WGS sequence"/>
</dbReference>
<organism evidence="1 2">
    <name type="scientific">Nonomuraea muscovyensis</name>
    <dbReference type="NCBI Taxonomy" id="1124761"/>
    <lineage>
        <taxon>Bacteria</taxon>
        <taxon>Bacillati</taxon>
        <taxon>Actinomycetota</taxon>
        <taxon>Actinomycetes</taxon>
        <taxon>Streptosporangiales</taxon>
        <taxon>Streptosporangiaceae</taxon>
        <taxon>Nonomuraea</taxon>
    </lineage>
</organism>
<gene>
    <name evidence="1" type="ORF">FHU36_007761</name>
</gene>
<accession>A0A7X0C9Q9</accession>
<comment type="caution">
    <text evidence="1">The sequence shown here is derived from an EMBL/GenBank/DDBJ whole genome shotgun (WGS) entry which is preliminary data.</text>
</comment>
<reference evidence="1 2" key="1">
    <citation type="submission" date="2020-08" db="EMBL/GenBank/DDBJ databases">
        <title>Sequencing the genomes of 1000 actinobacteria strains.</title>
        <authorList>
            <person name="Klenk H.-P."/>
        </authorList>
    </citation>
    <scope>NUCLEOTIDE SEQUENCE [LARGE SCALE GENOMIC DNA]</scope>
    <source>
        <strain evidence="1 2">DSM 45913</strain>
    </source>
</reference>
<evidence type="ECO:0000313" key="1">
    <source>
        <dbReference type="EMBL" id="MBB6351178.1"/>
    </source>
</evidence>
<name>A0A7X0C9Q9_9ACTN</name>
<proteinExistence type="predicted"/>
<sequence>MRVEGPARANFRAGRLDSYAFGVEATIGHNPMRYLFARRFSDRATSAITAIFVLKPDVLFGTYVWIEESLDSASCQIHTYLPTMKKPIQVVDRLMFDCLPLTDIGYLDLMAWPHPALQPSRADGCPPVDGRTRAEKRCYAGSSSLSGLHVTELVTPRHGLVVTRVVSHRGQQIRRWDALELGSAEEDRLPRRVRVARVESGHRTDFSRTSGIVAVPAEGFDTPPEMLREVVERHLSEEQE</sequence>
<dbReference type="AlphaFoldDB" id="A0A7X0C9Q9"/>
<evidence type="ECO:0000313" key="2">
    <source>
        <dbReference type="Proteomes" id="UP000583800"/>
    </source>
</evidence>
<dbReference type="RefSeq" id="WP_185088978.1">
    <property type="nucleotide sequence ID" value="NZ_JACHJB010000004.1"/>
</dbReference>
<keyword evidence="2" id="KW-1185">Reference proteome</keyword>